<dbReference type="NCBIfam" id="TIGR00663">
    <property type="entry name" value="dnan"/>
    <property type="match status" value="1"/>
</dbReference>
<dbReference type="Proteomes" id="UP000028839">
    <property type="component" value="Unassembled WGS sequence"/>
</dbReference>
<feature type="domain" description="DNA polymerase III beta sliding clamp N-terminal" evidence="11">
    <location>
        <begin position="1"/>
        <end position="118"/>
    </location>
</feature>
<gene>
    <name evidence="14" type="ORF">IB75_16395</name>
</gene>
<dbReference type="PIRSF" id="PIRSF000804">
    <property type="entry name" value="DNA_pol_III_b"/>
    <property type="match status" value="1"/>
</dbReference>
<reference evidence="14 15" key="1">
    <citation type="submission" date="2014-07" db="EMBL/GenBank/DDBJ databases">
        <title>Comparative analysis of Nitrosococcus oceani genome inventories of strains from Pacific and Atlantic gyres.</title>
        <authorList>
            <person name="Lim C.K."/>
            <person name="Wang L."/>
            <person name="Sayavedra-Soto L.A."/>
            <person name="Klotz M.G."/>
        </authorList>
    </citation>
    <scope>NUCLEOTIDE SEQUENCE [LARGE SCALE GENOMIC DNA]</scope>
    <source>
        <strain evidence="14 15">C-27</strain>
    </source>
</reference>
<protein>
    <recommendedName>
        <fullName evidence="3 10">Beta sliding clamp</fullName>
    </recommendedName>
</protein>
<evidence type="ECO:0000256" key="6">
    <source>
        <dbReference type="ARBA" id="ARBA00022695"/>
    </source>
</evidence>
<evidence type="ECO:0000256" key="10">
    <source>
        <dbReference type="PIRNR" id="PIRNR000804"/>
    </source>
</evidence>
<sequence>MRFSIKREEIVRHLVTVCGVVERRHTLPILSNVLLSVKDSQLSLMATDLEIEIRTALKVLSSEEGKVTVSARKFLEICRALPSGSALEAQYKEGQFYIHSGRSRFTLSTLPAEDFPSIDSIDAVAELELTQAELKQLLHRTVFCMAHQDVRYYLNGLLLELTEESIHAVATDGHRLALASLAKGADQEGTEIQSIIPRKAILELVRLLEESQEPVRLKFGTNQMRAEFQGLSFSTKLIDGQFPDYKRVIPVGCEKQFVADRERFKQALVRVNILTNDKYRGVHLHLSDLKLQAIVTNLEQGSAEEELDIKYQGENLEIVFNNFYLIDVLNIIDTKEVRLTFTNASSSCLITPIDASDSKYVVMPMRL</sequence>
<comment type="similarity">
    <text evidence="2 10">Belongs to the beta sliding clamp family.</text>
</comment>
<dbReference type="Pfam" id="PF00712">
    <property type="entry name" value="DNA_pol3_beta"/>
    <property type="match status" value="1"/>
</dbReference>
<comment type="subunit">
    <text evidence="10">Forms a ring-shaped head-to-tail homodimer around DNA.</text>
</comment>
<dbReference type="GO" id="GO:0003887">
    <property type="term" value="F:DNA-directed DNA polymerase activity"/>
    <property type="evidence" value="ECO:0007669"/>
    <property type="project" value="UniProtKB-UniRule"/>
</dbReference>
<dbReference type="InterPro" id="IPR046938">
    <property type="entry name" value="DNA_clamp_sf"/>
</dbReference>
<dbReference type="GO" id="GO:0005737">
    <property type="term" value="C:cytoplasm"/>
    <property type="evidence" value="ECO:0007669"/>
    <property type="project" value="UniProtKB-SubCell"/>
</dbReference>
<feature type="domain" description="DNA polymerase III beta sliding clamp central" evidence="12">
    <location>
        <begin position="129"/>
        <end position="244"/>
    </location>
</feature>
<dbReference type="Gene3D" id="3.10.150.10">
    <property type="entry name" value="DNA Polymerase III, subunit A, domain 2"/>
    <property type="match status" value="1"/>
</dbReference>
<evidence type="ECO:0000259" key="12">
    <source>
        <dbReference type="Pfam" id="PF02767"/>
    </source>
</evidence>
<evidence type="ECO:0000313" key="15">
    <source>
        <dbReference type="Proteomes" id="UP000028839"/>
    </source>
</evidence>
<proteinExistence type="inferred from homology"/>
<evidence type="ECO:0000256" key="5">
    <source>
        <dbReference type="ARBA" id="ARBA00022679"/>
    </source>
</evidence>
<evidence type="ECO:0000256" key="7">
    <source>
        <dbReference type="ARBA" id="ARBA00022705"/>
    </source>
</evidence>
<keyword evidence="4 10" id="KW-0963">Cytoplasm</keyword>
<dbReference type="GO" id="GO:0009360">
    <property type="term" value="C:DNA polymerase III complex"/>
    <property type="evidence" value="ECO:0007669"/>
    <property type="project" value="InterPro"/>
</dbReference>
<evidence type="ECO:0000259" key="11">
    <source>
        <dbReference type="Pfam" id="PF00712"/>
    </source>
</evidence>
<evidence type="ECO:0000256" key="1">
    <source>
        <dbReference type="ARBA" id="ARBA00004496"/>
    </source>
</evidence>
<evidence type="ECO:0000256" key="3">
    <source>
        <dbReference type="ARBA" id="ARBA00021035"/>
    </source>
</evidence>
<evidence type="ECO:0000259" key="13">
    <source>
        <dbReference type="Pfam" id="PF02768"/>
    </source>
</evidence>
<keyword evidence="9" id="KW-0238">DNA-binding</keyword>
<dbReference type="GO" id="GO:0006271">
    <property type="term" value="P:DNA strand elongation involved in DNA replication"/>
    <property type="evidence" value="ECO:0007669"/>
    <property type="project" value="TreeGrafter"/>
</dbReference>
<dbReference type="HOGENOM" id="CLU_038149_4_2_6"/>
<evidence type="ECO:0000256" key="9">
    <source>
        <dbReference type="ARBA" id="ARBA00023125"/>
    </source>
</evidence>
<dbReference type="SMART" id="SM00480">
    <property type="entry name" value="POL3Bc"/>
    <property type="match status" value="1"/>
</dbReference>
<dbReference type="AlphaFoldDB" id="A0A0E2ZIK0"/>
<keyword evidence="5 10" id="KW-0808">Transferase</keyword>
<dbReference type="PANTHER" id="PTHR30478">
    <property type="entry name" value="DNA POLYMERASE III SUBUNIT BETA"/>
    <property type="match status" value="1"/>
</dbReference>
<dbReference type="GO" id="GO:0003677">
    <property type="term" value="F:DNA binding"/>
    <property type="evidence" value="ECO:0007669"/>
    <property type="project" value="UniProtKB-UniRule"/>
</dbReference>
<dbReference type="Pfam" id="PF02768">
    <property type="entry name" value="DNA_pol3_beta_3"/>
    <property type="match status" value="1"/>
</dbReference>
<dbReference type="PANTHER" id="PTHR30478:SF0">
    <property type="entry name" value="BETA SLIDING CLAMP"/>
    <property type="match status" value="1"/>
</dbReference>
<dbReference type="SUPFAM" id="SSF55979">
    <property type="entry name" value="DNA clamp"/>
    <property type="match status" value="3"/>
</dbReference>
<feature type="domain" description="DNA polymerase III beta sliding clamp C-terminal" evidence="13">
    <location>
        <begin position="246"/>
        <end position="366"/>
    </location>
</feature>
<organism evidence="14 15">
    <name type="scientific">Nitrosococcus oceani C-27</name>
    <dbReference type="NCBI Taxonomy" id="314279"/>
    <lineage>
        <taxon>Bacteria</taxon>
        <taxon>Pseudomonadati</taxon>
        <taxon>Pseudomonadota</taxon>
        <taxon>Gammaproteobacteria</taxon>
        <taxon>Chromatiales</taxon>
        <taxon>Chromatiaceae</taxon>
        <taxon>Nitrosococcus</taxon>
    </lineage>
</organism>
<evidence type="ECO:0000256" key="2">
    <source>
        <dbReference type="ARBA" id="ARBA00010752"/>
    </source>
</evidence>
<dbReference type="Gene3D" id="3.70.10.10">
    <property type="match status" value="1"/>
</dbReference>
<keyword evidence="8 10" id="KW-0239">DNA-directed DNA polymerase</keyword>
<keyword evidence="7 10" id="KW-0235">DNA replication</keyword>
<name>A0A0E2ZIK0_9GAMM</name>
<evidence type="ECO:0000256" key="4">
    <source>
        <dbReference type="ARBA" id="ARBA00022490"/>
    </source>
</evidence>
<comment type="caution">
    <text evidence="14">The sequence shown here is derived from an EMBL/GenBank/DDBJ whole genome shotgun (WGS) entry which is preliminary data.</text>
</comment>
<comment type="function">
    <text evidence="10">Confers DNA tethering and processivity to DNA polymerases and other proteins. Acts as a clamp, forming a ring around DNA (a reaction catalyzed by the clamp-loading complex) which diffuses in an ATP-independent manner freely and bidirectionally along dsDNA. Initially characterized for its ability to contact the catalytic subunit of DNA polymerase III (Pol III), a complex, multichain enzyme responsible for most of the replicative synthesis in bacteria; Pol III exhibits 3'-5' exonuclease proofreading activity. The beta chain is required for initiation of replication as well as for processivity of DNA replication.</text>
</comment>
<dbReference type="CDD" id="cd00140">
    <property type="entry name" value="beta_clamp"/>
    <property type="match status" value="1"/>
</dbReference>
<dbReference type="OrthoDB" id="8421503at2"/>
<evidence type="ECO:0000313" key="14">
    <source>
        <dbReference type="EMBL" id="KFI18097.1"/>
    </source>
</evidence>
<accession>A0A0E2ZIK0</accession>
<dbReference type="EMBL" id="JPGN01000088">
    <property type="protein sequence ID" value="KFI18097.1"/>
    <property type="molecule type" value="Genomic_DNA"/>
</dbReference>
<dbReference type="InterPro" id="IPR022634">
    <property type="entry name" value="DNA_polIII_beta_N"/>
</dbReference>
<dbReference type="InterPro" id="IPR022637">
    <property type="entry name" value="DNA_polIII_beta_cen"/>
</dbReference>
<comment type="subcellular location">
    <subcellularLocation>
        <location evidence="1 10">Cytoplasm</location>
    </subcellularLocation>
</comment>
<dbReference type="GO" id="GO:0008408">
    <property type="term" value="F:3'-5' exonuclease activity"/>
    <property type="evidence" value="ECO:0007669"/>
    <property type="project" value="InterPro"/>
</dbReference>
<evidence type="ECO:0000256" key="8">
    <source>
        <dbReference type="ARBA" id="ARBA00022932"/>
    </source>
</evidence>
<dbReference type="Pfam" id="PF02767">
    <property type="entry name" value="DNA_pol3_beta_2"/>
    <property type="match status" value="1"/>
</dbReference>
<dbReference type="InterPro" id="IPR001001">
    <property type="entry name" value="DNA_polIII_beta"/>
</dbReference>
<dbReference type="InterPro" id="IPR022635">
    <property type="entry name" value="DNA_polIII_beta_C"/>
</dbReference>
<keyword evidence="6 10" id="KW-0548">Nucleotidyltransferase</keyword>